<dbReference type="Proteomes" id="UP000515908">
    <property type="component" value="Chromosome 11"/>
</dbReference>
<evidence type="ECO:0000259" key="3">
    <source>
        <dbReference type="PROSITE" id="PS50103"/>
    </source>
</evidence>
<name>A0A7G2CH72_9TRYP</name>
<protein>
    <recommendedName>
        <fullName evidence="3">C3H1-type domain-containing protein</fullName>
    </recommendedName>
</protein>
<evidence type="ECO:0000256" key="2">
    <source>
        <dbReference type="SAM" id="MobiDB-lite"/>
    </source>
</evidence>
<dbReference type="InterPro" id="IPR053125">
    <property type="entry name" value="RNA-bd_mRNA_stabilization_reg"/>
</dbReference>
<keyword evidence="1" id="KW-0479">Metal-binding</keyword>
<dbReference type="VEuPathDB" id="TriTrypDB:ADEAN_000587500"/>
<evidence type="ECO:0000256" key="1">
    <source>
        <dbReference type="PROSITE-ProRule" id="PRU00723"/>
    </source>
</evidence>
<feature type="domain" description="C3H1-type" evidence="3">
    <location>
        <begin position="190"/>
        <end position="217"/>
    </location>
</feature>
<feature type="zinc finger region" description="C3H1-type" evidence="1">
    <location>
        <begin position="190"/>
        <end position="217"/>
    </location>
</feature>
<feature type="domain" description="C3H1-type" evidence="3">
    <location>
        <begin position="65"/>
        <end position="92"/>
    </location>
</feature>
<dbReference type="InterPro" id="IPR000571">
    <property type="entry name" value="Znf_CCCH"/>
</dbReference>
<dbReference type="PANTHER" id="PTHR37035">
    <property type="entry name" value="C3H1-TYPE DOMAIN-CONTAINING PROTEIN-RELATED"/>
    <property type="match status" value="1"/>
</dbReference>
<keyword evidence="5" id="KW-1185">Reference proteome</keyword>
<dbReference type="PANTHER" id="PTHR37035:SF6">
    <property type="entry name" value="RNA-BINDING PROTEIN ZCH321"/>
    <property type="match status" value="1"/>
</dbReference>
<keyword evidence="1" id="KW-0862">Zinc</keyword>
<feature type="zinc finger region" description="C3H1-type" evidence="1">
    <location>
        <begin position="65"/>
        <end position="92"/>
    </location>
</feature>
<evidence type="ECO:0000313" key="5">
    <source>
        <dbReference type="Proteomes" id="UP000515908"/>
    </source>
</evidence>
<organism evidence="4 5">
    <name type="scientific">Angomonas deanei</name>
    <dbReference type="NCBI Taxonomy" id="59799"/>
    <lineage>
        <taxon>Eukaryota</taxon>
        <taxon>Discoba</taxon>
        <taxon>Euglenozoa</taxon>
        <taxon>Kinetoplastea</taxon>
        <taxon>Metakinetoplastina</taxon>
        <taxon>Trypanosomatida</taxon>
        <taxon>Trypanosomatidae</taxon>
        <taxon>Strigomonadinae</taxon>
        <taxon>Angomonas</taxon>
    </lineage>
</organism>
<feature type="compositionally biased region" description="Polar residues" evidence="2">
    <location>
        <begin position="1"/>
        <end position="12"/>
    </location>
</feature>
<reference evidence="4 5" key="1">
    <citation type="submission" date="2020-08" db="EMBL/GenBank/DDBJ databases">
        <authorList>
            <person name="Newling K."/>
            <person name="Davey J."/>
            <person name="Forrester S."/>
        </authorList>
    </citation>
    <scope>NUCLEOTIDE SEQUENCE [LARGE SCALE GENOMIC DNA]</scope>
    <source>
        <strain evidence="5">Crithidia deanei Carvalho (ATCC PRA-265)</strain>
    </source>
</reference>
<proteinExistence type="predicted"/>
<dbReference type="EMBL" id="LR877155">
    <property type="protein sequence ID" value="CAD2218387.1"/>
    <property type="molecule type" value="Genomic_DNA"/>
</dbReference>
<feature type="region of interest" description="Disordered" evidence="2">
    <location>
        <begin position="1"/>
        <end position="25"/>
    </location>
</feature>
<keyword evidence="1" id="KW-0863">Zinc-finger</keyword>
<gene>
    <name evidence="4" type="ORF">ADEAN_000587500</name>
</gene>
<dbReference type="GO" id="GO:0008270">
    <property type="term" value="F:zinc ion binding"/>
    <property type="evidence" value="ECO:0007669"/>
    <property type="project" value="UniProtKB-KW"/>
</dbReference>
<dbReference type="PROSITE" id="PS50103">
    <property type="entry name" value="ZF_C3H1"/>
    <property type="match status" value="2"/>
</dbReference>
<dbReference type="AlphaFoldDB" id="A0A7G2CH72"/>
<sequence length="317" mass="35520">MSHSYGSYQSEVNPPNRPQRRQHRHGRHMNLNQDGELCITVIDPATCKLLVPLTHVLETRAQQRSTLPSLCQLYLQGRCRQGAQCYQVHAQQEMIAALRSRVEYLPCCCVQHGDKDRMGLLDHTPQTGYAPVRRLKDVLLYLPHGETGEASYVPLTSLSYTLAVRQLLQEQDPLHATGLPLHQGKVTLDGSGLTVCRLHAMDRCRYAEECKFLHLCKEITQRYPRLAMDADHEESAFAGIMGSLPSNPSSIPSLPVNGYHGGQLLIPAQPSDVVSNTSLTSRDENCSMGSYTQQEGKIVCQRTGSYRYNPYSNILLY</sequence>
<evidence type="ECO:0000313" key="4">
    <source>
        <dbReference type="EMBL" id="CAD2218387.1"/>
    </source>
</evidence>
<accession>A0A7G2CH72</accession>